<sequence length="156" mass="17957">MTSIPALREWLAALALYKSDASEALGGIRMEIRRGIDWISDQLSLWQRAVRDCEEEVTQAKAELSARKFAGFDGREPDTTLQERNLRRAKARLEHAEEKVRTCRTWLARVPKQIDELYSGHGHRLELFLDGDLTRGAALLTRRIEALERYAEVKHD</sequence>
<dbReference type="EMBL" id="NIDE01000004">
    <property type="protein sequence ID" value="OWK43531.1"/>
    <property type="molecule type" value="Genomic_DNA"/>
</dbReference>
<keyword evidence="1" id="KW-0175">Coiled coil</keyword>
<dbReference type="OrthoDB" id="281249at2"/>
<dbReference type="Proteomes" id="UP000214646">
    <property type="component" value="Unassembled WGS sequence"/>
</dbReference>
<gene>
    <name evidence="2" type="ORF">FRUB_03130</name>
</gene>
<dbReference type="AlphaFoldDB" id="A0A225DQG6"/>
<evidence type="ECO:0000313" key="3">
    <source>
        <dbReference type="Proteomes" id="UP000214646"/>
    </source>
</evidence>
<accession>A0A225DQG6</accession>
<evidence type="ECO:0000313" key="2">
    <source>
        <dbReference type="EMBL" id="OWK43531.1"/>
    </source>
</evidence>
<name>A0A225DQG6_9BACT</name>
<proteinExistence type="predicted"/>
<keyword evidence="3" id="KW-1185">Reference proteome</keyword>
<dbReference type="RefSeq" id="WP_143393112.1">
    <property type="nucleotide sequence ID" value="NZ_NIDE01000004.1"/>
</dbReference>
<evidence type="ECO:0000256" key="1">
    <source>
        <dbReference type="SAM" id="Coils"/>
    </source>
</evidence>
<organism evidence="2 3">
    <name type="scientific">Fimbriiglobus ruber</name>
    <dbReference type="NCBI Taxonomy" id="1908690"/>
    <lineage>
        <taxon>Bacteria</taxon>
        <taxon>Pseudomonadati</taxon>
        <taxon>Planctomycetota</taxon>
        <taxon>Planctomycetia</taxon>
        <taxon>Gemmatales</taxon>
        <taxon>Gemmataceae</taxon>
        <taxon>Fimbriiglobus</taxon>
    </lineage>
</organism>
<comment type="caution">
    <text evidence="2">The sequence shown here is derived from an EMBL/GenBank/DDBJ whole genome shotgun (WGS) entry which is preliminary data.</text>
</comment>
<reference evidence="3" key="1">
    <citation type="submission" date="2017-06" db="EMBL/GenBank/DDBJ databases">
        <title>Genome analysis of Fimbriiglobus ruber SP5, the first member of the order Planctomycetales with confirmed chitinolytic capability.</title>
        <authorList>
            <person name="Ravin N.V."/>
            <person name="Rakitin A.L."/>
            <person name="Ivanova A.A."/>
            <person name="Beletsky A.V."/>
            <person name="Kulichevskaya I.S."/>
            <person name="Mardanov A.V."/>
            <person name="Dedysh S.N."/>
        </authorList>
    </citation>
    <scope>NUCLEOTIDE SEQUENCE [LARGE SCALE GENOMIC DNA]</scope>
    <source>
        <strain evidence="3">SP5</strain>
    </source>
</reference>
<protein>
    <submittedName>
        <fullName evidence="2">Uncharacterized protein</fullName>
    </submittedName>
</protein>
<feature type="coiled-coil region" evidence="1">
    <location>
        <begin position="43"/>
        <end position="99"/>
    </location>
</feature>